<evidence type="ECO:0000259" key="3">
    <source>
        <dbReference type="SMART" id="SM00475"/>
    </source>
</evidence>
<evidence type="ECO:0000256" key="2">
    <source>
        <dbReference type="ARBA" id="ARBA00022801"/>
    </source>
</evidence>
<proteinExistence type="predicted"/>
<organism evidence="4 5">
    <name type="scientific">phage Lak_Megaphage_RVC_AP3_GC26</name>
    <dbReference type="NCBI Taxonomy" id="3109225"/>
    <lineage>
        <taxon>Viruses</taxon>
        <taxon>Duplodnaviria</taxon>
        <taxon>Heunggongvirae</taxon>
        <taxon>Uroviricota</taxon>
        <taxon>Caudoviricetes</taxon>
        <taxon>Caudoviricetes code 15 clade</taxon>
    </lineage>
</organism>
<accession>A0ABZ0Z2D9</accession>
<dbReference type="PANTHER" id="PTHR42646:SF2">
    <property type="entry name" value="5'-3' EXONUCLEASE FAMILY PROTEIN"/>
    <property type="match status" value="1"/>
</dbReference>
<evidence type="ECO:0000256" key="1">
    <source>
        <dbReference type="ARBA" id="ARBA00022722"/>
    </source>
</evidence>
<keyword evidence="2" id="KW-0378">Hydrolase</keyword>
<dbReference type="InterPro" id="IPR020046">
    <property type="entry name" value="5-3_exonucl_a-hlix_arch_N"/>
</dbReference>
<dbReference type="InterPro" id="IPR002421">
    <property type="entry name" value="5-3_exonuclease"/>
</dbReference>
<feature type="domain" description="5'-3' exonuclease" evidence="3">
    <location>
        <begin position="4"/>
        <end position="330"/>
    </location>
</feature>
<dbReference type="SMART" id="SM00475">
    <property type="entry name" value="53EXOc"/>
    <property type="match status" value="1"/>
</dbReference>
<dbReference type="EMBL" id="OR769219">
    <property type="protein sequence ID" value="WQJ51159.1"/>
    <property type="molecule type" value="Genomic_DNA"/>
</dbReference>
<dbReference type="PANTHER" id="PTHR42646">
    <property type="entry name" value="FLAP ENDONUCLEASE XNI"/>
    <property type="match status" value="1"/>
</dbReference>
<dbReference type="SUPFAM" id="SSF88723">
    <property type="entry name" value="PIN domain-like"/>
    <property type="match status" value="1"/>
</dbReference>
<name>A0ABZ0Z2D9_9CAUD</name>
<reference evidence="4 5" key="1">
    <citation type="submission" date="2023-11" db="EMBL/GenBank/DDBJ databases">
        <authorList>
            <person name="Cook R."/>
            <person name="Crisci M."/>
            <person name="Pye H."/>
            <person name="Adriaenssens E."/>
            <person name="Santini J."/>
        </authorList>
    </citation>
    <scope>NUCLEOTIDE SEQUENCE [LARGE SCALE GENOMIC DNA]</scope>
    <source>
        <strain evidence="4">Lak_Megaphage_RVC_AP3_GC26</strain>
    </source>
</reference>
<dbReference type="Proteomes" id="UP001348805">
    <property type="component" value="Segment"/>
</dbReference>
<keyword evidence="5" id="KW-1185">Reference proteome</keyword>
<dbReference type="InterPro" id="IPR038969">
    <property type="entry name" value="FEN"/>
</dbReference>
<sequence length="401" mass="46560">MESKKVLLVLDWSNLLFRSLFMNSLYGQVNGYNRIEDVRSFMYKFTTDVCSILNIFKPTNVIIATDSQHAWRKDVLPGDDLNPGYKSNRKKSESINWDNIFQCSDDLLKILSKNSMHVAKVEHCEADDIAAMCKEIVFEKYPNYNVIIVSADADIRQLIDFNPITHQYCIVYNTTGKGKGKGSKRHIYVPESFETWYNTADSNFDIFFENEDMSKTYIKQLLQANTIMELSVQNPNDVVLDKIFCGDDGDCVPSFYNWYKDGRKVRITPGKEKKVREIIGINTVQDLVDSEYKLKPVFEKVCKRDINDIDFSERLMRQRVLVELNSKLFPEYIQDYKESLDYMIGDIPSESFWNLKSQVLLKDTQYEGYDKKKAIEAEIFKGMDKYINSDGTVKTANALFE</sequence>
<evidence type="ECO:0000313" key="4">
    <source>
        <dbReference type="EMBL" id="WQJ51159.1"/>
    </source>
</evidence>
<protein>
    <submittedName>
        <fullName evidence="4">RNaseH</fullName>
    </submittedName>
</protein>
<dbReference type="Pfam" id="PF02739">
    <property type="entry name" value="5_3_exonuc_N"/>
    <property type="match status" value="1"/>
</dbReference>
<dbReference type="InterPro" id="IPR029060">
    <property type="entry name" value="PIN-like_dom_sf"/>
</dbReference>
<evidence type="ECO:0000313" key="5">
    <source>
        <dbReference type="Proteomes" id="UP001348805"/>
    </source>
</evidence>
<dbReference type="Gene3D" id="3.40.50.1010">
    <property type="entry name" value="5'-nuclease"/>
    <property type="match status" value="1"/>
</dbReference>
<keyword evidence="1" id="KW-0540">Nuclease</keyword>